<name>A0A2T4U3V8_9BACI</name>
<proteinExistence type="predicted"/>
<feature type="transmembrane region" description="Helical" evidence="1">
    <location>
        <begin position="6"/>
        <end position="21"/>
    </location>
</feature>
<evidence type="ECO:0000313" key="3">
    <source>
        <dbReference type="Proteomes" id="UP000240509"/>
    </source>
</evidence>
<comment type="caution">
    <text evidence="2">The sequence shown here is derived from an EMBL/GenBank/DDBJ whole genome shotgun (WGS) entry which is preliminary data.</text>
</comment>
<protein>
    <submittedName>
        <fullName evidence="2">Uncharacterized protein</fullName>
    </submittedName>
</protein>
<sequence length="419" mass="48365">MEFIIGFLILLFIVLTILLFYKRNTFLAKKQSLSAKPNHISNDTYLSEEQIPWEVSAINKNEIQTFNQQTPVVLTNQLKNHVEEIIKITPAASDLVRTEKKVIIKFKKEVMDKLNNGELTIARKKGSIDEFRTIAVDNKGKIRAHGWAESKNIKKINPTQLANVAFGVMTIVTSQEHLDKINKQLNLMDKKIDSLLRKYTNDKLGFINGNIRYLKSILPSIVAQDHLSNAYLIKIEDISSEAYTQLESVFIELNTLINEISNFKNTKFKIDENIEGVKDLYLTFEEQLLIGYGSLELISVCLKLVNDSNSHNEVSRNKLSDIEDFYIKLDELNSNFESLISKKTLELDATFRRQKTIQIKKEAITEQYLYHREIIESHQSTNQQHINQLKMVNSIPLDEPLDLQIEYDKNNNLIAAYRN</sequence>
<dbReference type="EMBL" id="PZJJ01000024">
    <property type="protein sequence ID" value="PTL38091.1"/>
    <property type="molecule type" value="Genomic_DNA"/>
</dbReference>
<dbReference type="RefSeq" id="WP_107585648.1">
    <property type="nucleotide sequence ID" value="NZ_PZJJ01000024.1"/>
</dbReference>
<dbReference type="OrthoDB" id="2942572at2"/>
<evidence type="ECO:0000313" key="2">
    <source>
        <dbReference type="EMBL" id="PTL38091.1"/>
    </source>
</evidence>
<organism evidence="2 3">
    <name type="scientific">Alkalicoccus saliphilus</name>
    <dbReference type="NCBI Taxonomy" id="200989"/>
    <lineage>
        <taxon>Bacteria</taxon>
        <taxon>Bacillati</taxon>
        <taxon>Bacillota</taxon>
        <taxon>Bacilli</taxon>
        <taxon>Bacillales</taxon>
        <taxon>Bacillaceae</taxon>
        <taxon>Alkalicoccus</taxon>
    </lineage>
</organism>
<evidence type="ECO:0000256" key="1">
    <source>
        <dbReference type="SAM" id="Phobius"/>
    </source>
</evidence>
<dbReference type="AlphaFoldDB" id="A0A2T4U3V8"/>
<dbReference type="Proteomes" id="UP000240509">
    <property type="component" value="Unassembled WGS sequence"/>
</dbReference>
<keyword evidence="1" id="KW-1133">Transmembrane helix</keyword>
<reference evidence="2 3" key="1">
    <citation type="submission" date="2018-03" db="EMBL/GenBank/DDBJ databases">
        <title>Alkalicoccus saliphilus sp. nov., isolated from a mineral pool.</title>
        <authorList>
            <person name="Zhao B."/>
        </authorList>
    </citation>
    <scope>NUCLEOTIDE SEQUENCE [LARGE SCALE GENOMIC DNA]</scope>
    <source>
        <strain evidence="2 3">6AG</strain>
    </source>
</reference>
<accession>A0A2T4U3V8</accession>
<keyword evidence="3" id="KW-1185">Reference proteome</keyword>
<gene>
    <name evidence="2" type="ORF">C6Y45_12915</name>
</gene>
<keyword evidence="1" id="KW-0812">Transmembrane</keyword>
<keyword evidence="1" id="KW-0472">Membrane</keyword>